<organism evidence="1 2">
    <name type="scientific">Linum trigynum</name>
    <dbReference type="NCBI Taxonomy" id="586398"/>
    <lineage>
        <taxon>Eukaryota</taxon>
        <taxon>Viridiplantae</taxon>
        <taxon>Streptophyta</taxon>
        <taxon>Embryophyta</taxon>
        <taxon>Tracheophyta</taxon>
        <taxon>Spermatophyta</taxon>
        <taxon>Magnoliopsida</taxon>
        <taxon>eudicotyledons</taxon>
        <taxon>Gunneridae</taxon>
        <taxon>Pentapetalae</taxon>
        <taxon>rosids</taxon>
        <taxon>fabids</taxon>
        <taxon>Malpighiales</taxon>
        <taxon>Linaceae</taxon>
        <taxon>Linum</taxon>
    </lineage>
</organism>
<keyword evidence="2" id="KW-1185">Reference proteome</keyword>
<proteinExistence type="predicted"/>
<reference evidence="1 2" key="1">
    <citation type="submission" date="2024-04" db="EMBL/GenBank/DDBJ databases">
        <authorList>
            <person name="Fracassetti M."/>
        </authorList>
    </citation>
    <scope>NUCLEOTIDE SEQUENCE [LARGE SCALE GENOMIC DNA]</scope>
</reference>
<dbReference type="EMBL" id="OZ034818">
    <property type="protein sequence ID" value="CAL1388396.1"/>
    <property type="molecule type" value="Genomic_DNA"/>
</dbReference>
<accession>A0AAV2EQZ5</accession>
<sequence length="75" mass="8429">MASGRPKRATAGVPPQRYGFEDMVAYSFQVAEVVDVGELKSYREAVSGGEADQWLSVMGDEMESHYRNQTWELVK</sequence>
<evidence type="ECO:0000313" key="1">
    <source>
        <dbReference type="EMBL" id="CAL1388396.1"/>
    </source>
</evidence>
<dbReference type="AlphaFoldDB" id="A0AAV2EQZ5"/>
<name>A0AAV2EQZ5_9ROSI</name>
<dbReference type="Proteomes" id="UP001497516">
    <property type="component" value="Chromosome 5"/>
</dbReference>
<protein>
    <submittedName>
        <fullName evidence="1">Uncharacterized protein</fullName>
    </submittedName>
</protein>
<evidence type="ECO:0000313" key="2">
    <source>
        <dbReference type="Proteomes" id="UP001497516"/>
    </source>
</evidence>
<gene>
    <name evidence="1" type="ORF">LTRI10_LOCUS29327</name>
</gene>